<proteinExistence type="predicted"/>
<dbReference type="AlphaFoldDB" id="A0A1S9DKT4"/>
<dbReference type="EMBL" id="MKZY01000004">
    <property type="protein sequence ID" value="OOO09679.1"/>
    <property type="molecule type" value="Genomic_DNA"/>
</dbReference>
<accession>A0A1S9DKT4</accession>
<feature type="region of interest" description="Disordered" evidence="1">
    <location>
        <begin position="270"/>
        <end position="292"/>
    </location>
</feature>
<name>A0A1S9DKT4_ASPOZ</name>
<comment type="caution">
    <text evidence="2">The sequence shown here is derived from an EMBL/GenBank/DDBJ whole genome shotgun (WGS) entry which is preliminary data.</text>
</comment>
<dbReference type="OrthoDB" id="4506891at2759"/>
<gene>
    <name evidence="2" type="ORF">OAory_01054870</name>
</gene>
<dbReference type="Proteomes" id="UP000190312">
    <property type="component" value="Unassembled WGS sequence"/>
</dbReference>
<reference evidence="2 3" key="1">
    <citation type="submission" date="2016-10" db="EMBL/GenBank/DDBJ databases">
        <title>Genome sequencing of Aspergillus oryzae BCC7051.</title>
        <authorList>
            <person name="Thammarongtham C."/>
            <person name="Vorapreeda T."/>
            <person name="Nookaew I."/>
            <person name="Srisuk T."/>
            <person name="Land M."/>
            <person name="Jeennor S."/>
            <person name="Laoteng K."/>
        </authorList>
    </citation>
    <scope>NUCLEOTIDE SEQUENCE [LARGE SCALE GENOMIC DNA]</scope>
    <source>
        <strain evidence="2 3">BCC7051</strain>
    </source>
</reference>
<sequence>MDTREIAEEIASHLDGLDIPNLLWGQTAHLYHLGLRSSPRDGPRVVEIAVSEHRIDAAFRHICAKYSVAQCDNAECCPEPQPDYHCHIEDGSKSGETTISLHRMPTILADLDTEIPNNPNSGDSNYVLVTDERLPNCSSDGSSGNHQGTLCVNRKRTARILTLARHTESLILRLCLNLNRNNAPAFFTAIEQIVAYYGENAQYTGIWEQLLCDLDNKNDSYGKYLKKQKDDWKHEDLDPESWQDCAIRNCKRSTERMKHTQHLRDELVNDGKLPSDRKIDSFDEVTPNTGHQ</sequence>
<protein>
    <submittedName>
        <fullName evidence="2">Uncharacterized protein</fullName>
    </submittedName>
</protein>
<organism evidence="2 3">
    <name type="scientific">Aspergillus oryzae</name>
    <name type="common">Yellow koji mold</name>
    <dbReference type="NCBI Taxonomy" id="5062"/>
    <lineage>
        <taxon>Eukaryota</taxon>
        <taxon>Fungi</taxon>
        <taxon>Dikarya</taxon>
        <taxon>Ascomycota</taxon>
        <taxon>Pezizomycotina</taxon>
        <taxon>Eurotiomycetes</taxon>
        <taxon>Eurotiomycetidae</taxon>
        <taxon>Eurotiales</taxon>
        <taxon>Aspergillaceae</taxon>
        <taxon>Aspergillus</taxon>
        <taxon>Aspergillus subgen. Circumdati</taxon>
    </lineage>
</organism>
<evidence type="ECO:0000313" key="3">
    <source>
        <dbReference type="Proteomes" id="UP000190312"/>
    </source>
</evidence>
<feature type="compositionally biased region" description="Basic and acidic residues" evidence="1">
    <location>
        <begin position="270"/>
        <end position="281"/>
    </location>
</feature>
<evidence type="ECO:0000313" key="2">
    <source>
        <dbReference type="EMBL" id="OOO09679.1"/>
    </source>
</evidence>
<dbReference type="VEuPathDB" id="FungiDB:AO090003001394"/>
<evidence type="ECO:0000256" key="1">
    <source>
        <dbReference type="SAM" id="MobiDB-lite"/>
    </source>
</evidence>